<dbReference type="SUPFAM" id="SSF53474">
    <property type="entry name" value="alpha/beta-Hydrolases"/>
    <property type="match status" value="1"/>
</dbReference>
<dbReference type="GO" id="GO:0016787">
    <property type="term" value="F:hydrolase activity"/>
    <property type="evidence" value="ECO:0007669"/>
    <property type="project" value="UniProtKB-KW"/>
</dbReference>
<dbReference type="InterPro" id="IPR029058">
    <property type="entry name" value="AB_hydrolase_fold"/>
</dbReference>
<evidence type="ECO:0000313" key="3">
    <source>
        <dbReference type="EMBL" id="TBW36993.1"/>
    </source>
</evidence>
<dbReference type="EMBL" id="SJFN01000017">
    <property type="protein sequence ID" value="TBW36993.1"/>
    <property type="molecule type" value="Genomic_DNA"/>
</dbReference>
<keyword evidence="1 3" id="KW-0378">Hydrolase</keyword>
<dbReference type="Pfam" id="PF07859">
    <property type="entry name" value="Abhydrolase_3"/>
    <property type="match status" value="1"/>
</dbReference>
<dbReference type="PANTHER" id="PTHR48081:SF33">
    <property type="entry name" value="KYNURENINE FORMAMIDASE"/>
    <property type="match status" value="1"/>
</dbReference>
<dbReference type="OrthoDB" id="9771666at2"/>
<feature type="domain" description="Alpha/beta hydrolase fold-3" evidence="2">
    <location>
        <begin position="70"/>
        <end position="258"/>
    </location>
</feature>
<gene>
    <name evidence="3" type="ORF">EYW49_12640</name>
</gene>
<evidence type="ECO:0000256" key="1">
    <source>
        <dbReference type="ARBA" id="ARBA00022801"/>
    </source>
</evidence>
<sequence>MSTDAAIDPALDHAYGAGQRRPHWPALLERFAAASEAVAAGPGVLRDLAYGPHPRQRLDLVPAVDARAIVVWLHPGYWQSRDRTLFRFLAPTFTALGCDAVFADYPLCPEVTVAELTEALRALVPALVAQSEVRHGRPLPIVAAGHSAGGHLAIELAATDWAARGLAPAPIAAVIGVSGVYDLAPLVATALNANLRLDLASARAASPLHRVPASACPALFAVGGAETPAFLDQSRAMAAAWGAAGHGQRLEITPGDDHFTVLTTLADPASPLHGALAATIAGATA</sequence>
<dbReference type="InterPro" id="IPR050300">
    <property type="entry name" value="GDXG_lipolytic_enzyme"/>
</dbReference>
<dbReference type="PANTHER" id="PTHR48081">
    <property type="entry name" value="AB HYDROLASE SUPERFAMILY PROTEIN C4A8.06C"/>
    <property type="match status" value="1"/>
</dbReference>
<organism evidence="3 4">
    <name type="scientific">Siculibacillus lacustris</name>
    <dbReference type="NCBI Taxonomy" id="1549641"/>
    <lineage>
        <taxon>Bacteria</taxon>
        <taxon>Pseudomonadati</taxon>
        <taxon>Pseudomonadota</taxon>
        <taxon>Alphaproteobacteria</taxon>
        <taxon>Hyphomicrobiales</taxon>
        <taxon>Ancalomicrobiaceae</taxon>
        <taxon>Siculibacillus</taxon>
    </lineage>
</organism>
<dbReference type="Gene3D" id="3.40.50.1820">
    <property type="entry name" value="alpha/beta hydrolase"/>
    <property type="match status" value="1"/>
</dbReference>
<dbReference type="RefSeq" id="WP_131309942.1">
    <property type="nucleotide sequence ID" value="NZ_SJFN01000017.1"/>
</dbReference>
<keyword evidence="4" id="KW-1185">Reference proteome</keyword>
<name>A0A4Q9VN73_9HYPH</name>
<dbReference type="InterPro" id="IPR013094">
    <property type="entry name" value="AB_hydrolase_3"/>
</dbReference>
<reference evidence="3 4" key="1">
    <citation type="submission" date="2019-02" db="EMBL/GenBank/DDBJ databases">
        <title>Siculibacillus lacustris gen. nov., sp. nov., a new rosette-forming bacterium isolated from a freshwater crater lake (Lake St. Ana, Romania).</title>
        <authorList>
            <person name="Felfoldi T."/>
            <person name="Marton Z."/>
            <person name="Szabo A."/>
            <person name="Mentes A."/>
            <person name="Boka K."/>
            <person name="Marialigeti K."/>
            <person name="Mathe I."/>
            <person name="Koncz M."/>
            <person name="Schumann P."/>
            <person name="Toth E."/>
        </authorList>
    </citation>
    <scope>NUCLEOTIDE SEQUENCE [LARGE SCALE GENOMIC DNA]</scope>
    <source>
        <strain evidence="3 4">SA-279</strain>
    </source>
</reference>
<dbReference type="Proteomes" id="UP000292781">
    <property type="component" value="Unassembled WGS sequence"/>
</dbReference>
<accession>A0A4Q9VN73</accession>
<evidence type="ECO:0000313" key="4">
    <source>
        <dbReference type="Proteomes" id="UP000292781"/>
    </source>
</evidence>
<comment type="caution">
    <text evidence="3">The sequence shown here is derived from an EMBL/GenBank/DDBJ whole genome shotgun (WGS) entry which is preliminary data.</text>
</comment>
<evidence type="ECO:0000259" key="2">
    <source>
        <dbReference type="Pfam" id="PF07859"/>
    </source>
</evidence>
<dbReference type="AlphaFoldDB" id="A0A4Q9VN73"/>
<protein>
    <submittedName>
        <fullName evidence="3">Alpha/beta hydrolase</fullName>
    </submittedName>
</protein>
<proteinExistence type="predicted"/>